<protein>
    <recommendedName>
        <fullName evidence="8">Major facilitator superfamily (MFS) profile domain-containing protein</fullName>
    </recommendedName>
</protein>
<keyword evidence="6 7" id="KW-0472">Membrane</keyword>
<dbReference type="InterPro" id="IPR036259">
    <property type="entry name" value="MFS_trans_sf"/>
</dbReference>
<feature type="transmembrane region" description="Helical" evidence="7">
    <location>
        <begin position="221"/>
        <end position="243"/>
    </location>
</feature>
<feature type="transmembrane region" description="Helical" evidence="7">
    <location>
        <begin position="369"/>
        <end position="387"/>
    </location>
</feature>
<reference evidence="10" key="1">
    <citation type="journal article" date="2014" name="Proc. Natl. Acad. Sci. U.S.A.">
        <title>Extensive sampling of basidiomycete genomes demonstrates inadequacy of the white-rot/brown-rot paradigm for wood decay fungi.</title>
        <authorList>
            <person name="Riley R."/>
            <person name="Salamov A.A."/>
            <person name="Brown D.W."/>
            <person name="Nagy L.G."/>
            <person name="Floudas D."/>
            <person name="Held B.W."/>
            <person name="Levasseur A."/>
            <person name="Lombard V."/>
            <person name="Morin E."/>
            <person name="Otillar R."/>
            <person name="Lindquist E.A."/>
            <person name="Sun H."/>
            <person name="LaButti K.M."/>
            <person name="Schmutz J."/>
            <person name="Jabbour D."/>
            <person name="Luo H."/>
            <person name="Baker S.E."/>
            <person name="Pisabarro A.G."/>
            <person name="Walton J.D."/>
            <person name="Blanchette R.A."/>
            <person name="Henrissat B."/>
            <person name="Martin F."/>
            <person name="Cullen D."/>
            <person name="Hibbett D.S."/>
            <person name="Grigoriev I.V."/>
        </authorList>
    </citation>
    <scope>NUCLEOTIDE SEQUENCE [LARGE SCALE GENOMIC DNA]</scope>
    <source>
        <strain evidence="10">CBS 339.88</strain>
    </source>
</reference>
<sequence length="463" mass="50200">MTPEEKASEISPVDALAPSMERRYKEFSNVPQIGGISEDQVVQTADNSEKAPVDEQGDIRTPEEKRISYVQFLTLCWTLVLGGWNDGTTGPLLPRIQEVYKVDYIVVSLIFVFACGGFMGGSLLNMYITPRLGFGKTLVLGSVMQVTAYCIQASAPPFPAFVFGYTIAGMSLSLQDAQANGFVANLKYNPKSKMGIVQACYGLGLFAAPLVSTQFAQQRRWSFHFLVSLGMAVINTTLQILVFRFKSLDYCLVLGGEPETDKSQFSDGSLFKQVMKSRTTQFIALFIVVHLGVGVTIGGWIVTYIINVRGGGPSSGYISAGVSGVMLGRVGLLWLNKRLGERNAVFLYSLLCIGLEIVVWWVPSLVGNAVALCFIGLFLGPMYPIAINQASRLLPGWMLTGAIGWIAGFGQTGSALVPFITGAIANKYGLKSLPPLLVVLTGIMTLMWMLVPSGNHSRSINTH</sequence>
<feature type="transmembrane region" description="Helical" evidence="7">
    <location>
        <begin position="344"/>
        <end position="363"/>
    </location>
</feature>
<dbReference type="Pfam" id="PF07690">
    <property type="entry name" value="MFS_1"/>
    <property type="match status" value="1"/>
</dbReference>
<proteinExistence type="inferred from homology"/>
<dbReference type="PROSITE" id="PS50850">
    <property type="entry name" value="MFS"/>
    <property type="match status" value="1"/>
</dbReference>
<gene>
    <name evidence="9" type="ORF">GALMADRAFT_1194926</name>
</gene>
<dbReference type="GO" id="GO:0012505">
    <property type="term" value="C:endomembrane system"/>
    <property type="evidence" value="ECO:0007669"/>
    <property type="project" value="UniProtKB-SubCell"/>
</dbReference>
<evidence type="ECO:0000256" key="5">
    <source>
        <dbReference type="ARBA" id="ARBA00022989"/>
    </source>
</evidence>
<dbReference type="PANTHER" id="PTHR23514">
    <property type="entry name" value="BYPASS OF STOP CODON PROTEIN 6"/>
    <property type="match status" value="1"/>
</dbReference>
<keyword evidence="3" id="KW-0813">Transport</keyword>
<comment type="similarity">
    <text evidence="2">Belongs to the major facilitator superfamily.</text>
</comment>
<feature type="transmembrane region" description="Helical" evidence="7">
    <location>
        <begin position="196"/>
        <end position="215"/>
    </location>
</feature>
<dbReference type="InterPro" id="IPR020846">
    <property type="entry name" value="MFS_dom"/>
</dbReference>
<dbReference type="SUPFAM" id="SSF103473">
    <property type="entry name" value="MFS general substrate transporter"/>
    <property type="match status" value="1"/>
</dbReference>
<evidence type="ECO:0000313" key="9">
    <source>
        <dbReference type="EMBL" id="KDR80388.1"/>
    </source>
</evidence>
<feature type="transmembrane region" description="Helical" evidence="7">
    <location>
        <begin position="282"/>
        <end position="305"/>
    </location>
</feature>
<keyword evidence="10" id="KW-1185">Reference proteome</keyword>
<evidence type="ECO:0000256" key="2">
    <source>
        <dbReference type="ARBA" id="ARBA00008335"/>
    </source>
</evidence>
<evidence type="ECO:0000259" key="8">
    <source>
        <dbReference type="PROSITE" id="PS50850"/>
    </source>
</evidence>
<dbReference type="InterPro" id="IPR051788">
    <property type="entry name" value="MFS_Transporter"/>
</dbReference>
<dbReference type="InterPro" id="IPR011701">
    <property type="entry name" value="MFS"/>
</dbReference>
<name>A0A067TN61_GALM3</name>
<evidence type="ECO:0000313" key="10">
    <source>
        <dbReference type="Proteomes" id="UP000027222"/>
    </source>
</evidence>
<feature type="transmembrane region" description="Helical" evidence="7">
    <location>
        <begin position="432"/>
        <end position="451"/>
    </location>
</feature>
<dbReference type="EMBL" id="KL142372">
    <property type="protein sequence ID" value="KDR80388.1"/>
    <property type="molecule type" value="Genomic_DNA"/>
</dbReference>
<keyword evidence="4 7" id="KW-0812">Transmembrane</keyword>
<dbReference type="GO" id="GO:0022857">
    <property type="term" value="F:transmembrane transporter activity"/>
    <property type="evidence" value="ECO:0007669"/>
    <property type="project" value="InterPro"/>
</dbReference>
<organism evidence="9 10">
    <name type="scientific">Galerina marginata (strain CBS 339.88)</name>
    <dbReference type="NCBI Taxonomy" id="685588"/>
    <lineage>
        <taxon>Eukaryota</taxon>
        <taxon>Fungi</taxon>
        <taxon>Dikarya</taxon>
        <taxon>Basidiomycota</taxon>
        <taxon>Agaricomycotina</taxon>
        <taxon>Agaricomycetes</taxon>
        <taxon>Agaricomycetidae</taxon>
        <taxon>Agaricales</taxon>
        <taxon>Agaricineae</taxon>
        <taxon>Strophariaceae</taxon>
        <taxon>Galerina</taxon>
    </lineage>
</organism>
<evidence type="ECO:0000256" key="4">
    <source>
        <dbReference type="ARBA" id="ARBA00022692"/>
    </source>
</evidence>
<dbReference type="HOGENOM" id="CLU_021993_6_0_1"/>
<accession>A0A067TN61</accession>
<feature type="domain" description="Major facilitator superfamily (MFS) profile" evidence="8">
    <location>
        <begin position="71"/>
        <end position="459"/>
    </location>
</feature>
<evidence type="ECO:0000256" key="3">
    <source>
        <dbReference type="ARBA" id="ARBA00022448"/>
    </source>
</evidence>
<dbReference type="STRING" id="685588.A0A067TN61"/>
<dbReference type="GO" id="GO:0016020">
    <property type="term" value="C:membrane"/>
    <property type="evidence" value="ECO:0007669"/>
    <property type="project" value="TreeGrafter"/>
</dbReference>
<dbReference type="AlphaFoldDB" id="A0A067TN61"/>
<feature type="transmembrane region" description="Helical" evidence="7">
    <location>
        <begin position="317"/>
        <end position="335"/>
    </location>
</feature>
<evidence type="ECO:0000256" key="7">
    <source>
        <dbReference type="SAM" id="Phobius"/>
    </source>
</evidence>
<feature type="transmembrane region" description="Helical" evidence="7">
    <location>
        <begin position="399"/>
        <end position="420"/>
    </location>
</feature>
<dbReference type="PANTHER" id="PTHR23514:SF3">
    <property type="entry name" value="BYPASS OF STOP CODON PROTEIN 6"/>
    <property type="match status" value="1"/>
</dbReference>
<dbReference type="OrthoDB" id="413079at2759"/>
<dbReference type="Proteomes" id="UP000027222">
    <property type="component" value="Unassembled WGS sequence"/>
</dbReference>
<keyword evidence="5 7" id="KW-1133">Transmembrane helix</keyword>
<feature type="transmembrane region" description="Helical" evidence="7">
    <location>
        <begin position="104"/>
        <end position="128"/>
    </location>
</feature>
<evidence type="ECO:0000256" key="6">
    <source>
        <dbReference type="ARBA" id="ARBA00023136"/>
    </source>
</evidence>
<comment type="subcellular location">
    <subcellularLocation>
        <location evidence="1">Endomembrane system</location>
        <topology evidence="1">Multi-pass membrane protein</topology>
    </subcellularLocation>
</comment>
<evidence type="ECO:0000256" key="1">
    <source>
        <dbReference type="ARBA" id="ARBA00004127"/>
    </source>
</evidence>
<dbReference type="Gene3D" id="1.20.1250.20">
    <property type="entry name" value="MFS general substrate transporter like domains"/>
    <property type="match status" value="2"/>
</dbReference>